<evidence type="ECO:0000313" key="5">
    <source>
        <dbReference type="EMBL" id="QBP42533.1"/>
    </source>
</evidence>
<reference evidence="5 6" key="1">
    <citation type="submission" date="2019-03" db="EMBL/GenBank/DDBJ databases">
        <title>Complete genome sequence of Paenisporosarcina antarctica CGMCC 1.6503T.</title>
        <authorList>
            <person name="Rong J.-C."/>
            <person name="Chi N.-Y."/>
            <person name="Zhang Q.-F."/>
        </authorList>
    </citation>
    <scope>NUCLEOTIDE SEQUENCE [LARGE SCALE GENOMIC DNA]</scope>
    <source>
        <strain evidence="5 6">CGMCC 1.6503</strain>
    </source>
</reference>
<dbReference type="InterPro" id="IPR041522">
    <property type="entry name" value="CdaR_GGDEF"/>
</dbReference>
<dbReference type="EMBL" id="CP038015">
    <property type="protein sequence ID" value="QBP42533.1"/>
    <property type="molecule type" value="Genomic_DNA"/>
</dbReference>
<organism evidence="5 6">
    <name type="scientific">Paenisporosarcina antarctica</name>
    <dbReference type="NCBI Taxonomy" id="417367"/>
    <lineage>
        <taxon>Bacteria</taxon>
        <taxon>Bacillati</taxon>
        <taxon>Bacillota</taxon>
        <taxon>Bacilli</taxon>
        <taxon>Bacillales</taxon>
        <taxon>Caryophanaceae</taxon>
        <taxon>Paenisporosarcina</taxon>
    </lineage>
</organism>
<gene>
    <name evidence="5" type="ORF">E2636_15865</name>
</gene>
<dbReference type="RefSeq" id="WP_134211080.1">
    <property type="nucleotide sequence ID" value="NZ_CP038015.1"/>
</dbReference>
<feature type="domain" description="CdaR GGDEF-like" evidence="4">
    <location>
        <begin position="309"/>
        <end position="446"/>
    </location>
</feature>
<feature type="domain" description="PucR C-terminal helix-turn-helix" evidence="3">
    <location>
        <begin position="499"/>
        <end position="556"/>
    </location>
</feature>
<evidence type="ECO:0000256" key="1">
    <source>
        <dbReference type="ARBA" id="ARBA00006754"/>
    </source>
</evidence>
<sequence>MILTLEDILHYENLKNARIITGNNVEKERNIQWISVIEMPVENFVRKNEVVLTTAIGCNNDVETFVTFVQDIIDSEATALMIAMGRHIFDIPREVIELAEKHNFKIIEIPWEIRFSSIVEEVMKDINDIQYKERQKSEEVQQELLKLILQDKDLNHISKFIQRHINCTIIITDRLGSIQEKNGHTQAFIKKWETYVLKGILPLRKETTLVSHDPMIQKFQMVEIDGKCILQLPVLQVLGDAQGYIFVMLPPNTSVDSYLTQYHVNVLEHAATTIALWLSRKNAIEATKISLRSDFVQELAKGEFASYDQANSRAKLLGYNLKRPYISIVGFPENLQLLFEKRKKDYDSFVHWLESMIHYIEEEIFYASQSIKREVMITYQGEQLLIFLEVPSKTENEGATNFLDLVERRLGNLLPEVIISWGVGCYCEDFEGFAESYQNANVALNIGRRKKGIGHRMMYENTRVDRVLLNLAQNNEMKEVIMSTLEPLVQYDGQSNMDLISTFSAYNQYHGNVSQTARSLNLHRQSLLYRLRKIESLTGLSLIDPDDLFLLDLSIKTWKMGVSEKIT</sequence>
<name>A0A4P7A1H9_9BACL</name>
<dbReference type="Pfam" id="PF17853">
    <property type="entry name" value="GGDEF_2"/>
    <property type="match status" value="1"/>
</dbReference>
<dbReference type="AlphaFoldDB" id="A0A4P7A1H9"/>
<dbReference type="KEGG" id="panc:E2636_15865"/>
<dbReference type="Pfam" id="PF13556">
    <property type="entry name" value="HTH_30"/>
    <property type="match status" value="1"/>
</dbReference>
<comment type="similarity">
    <text evidence="1">Belongs to the CdaR family.</text>
</comment>
<dbReference type="InterPro" id="IPR025736">
    <property type="entry name" value="PucR_C-HTH_dom"/>
</dbReference>
<evidence type="ECO:0000313" key="6">
    <source>
        <dbReference type="Proteomes" id="UP000294292"/>
    </source>
</evidence>
<proteinExistence type="inferred from homology"/>
<dbReference type="SUPFAM" id="SSF46689">
    <property type="entry name" value="Homeodomain-like"/>
    <property type="match status" value="1"/>
</dbReference>
<dbReference type="InterPro" id="IPR042070">
    <property type="entry name" value="PucR_C-HTH_sf"/>
</dbReference>
<dbReference type="PANTHER" id="PTHR33744">
    <property type="entry name" value="CARBOHYDRATE DIACID REGULATOR"/>
    <property type="match status" value="1"/>
</dbReference>
<dbReference type="Pfam" id="PF07905">
    <property type="entry name" value="PucR"/>
    <property type="match status" value="1"/>
</dbReference>
<feature type="domain" description="Purine catabolism PurC-like" evidence="2">
    <location>
        <begin position="7"/>
        <end position="126"/>
    </location>
</feature>
<keyword evidence="6" id="KW-1185">Reference proteome</keyword>
<evidence type="ECO:0000259" key="4">
    <source>
        <dbReference type="Pfam" id="PF17853"/>
    </source>
</evidence>
<protein>
    <submittedName>
        <fullName evidence="5">PucR family transcriptional regulator</fullName>
    </submittedName>
</protein>
<dbReference type="InterPro" id="IPR051448">
    <property type="entry name" value="CdaR-like_regulators"/>
</dbReference>
<dbReference type="PANTHER" id="PTHR33744:SF1">
    <property type="entry name" value="DNA-BINDING TRANSCRIPTIONAL ACTIVATOR ADER"/>
    <property type="match status" value="1"/>
</dbReference>
<dbReference type="InterPro" id="IPR009057">
    <property type="entry name" value="Homeodomain-like_sf"/>
</dbReference>
<dbReference type="Gene3D" id="1.10.10.2840">
    <property type="entry name" value="PucR C-terminal helix-turn-helix domain"/>
    <property type="match status" value="1"/>
</dbReference>
<evidence type="ECO:0000259" key="2">
    <source>
        <dbReference type="Pfam" id="PF07905"/>
    </source>
</evidence>
<dbReference type="OrthoDB" id="142218at2"/>
<accession>A0A4P7A1H9</accession>
<dbReference type="Proteomes" id="UP000294292">
    <property type="component" value="Chromosome"/>
</dbReference>
<evidence type="ECO:0000259" key="3">
    <source>
        <dbReference type="Pfam" id="PF13556"/>
    </source>
</evidence>
<dbReference type="InterPro" id="IPR012914">
    <property type="entry name" value="PucR_dom"/>
</dbReference>